<keyword evidence="1" id="KW-1133">Transmembrane helix</keyword>
<dbReference type="EMBL" id="CP036259">
    <property type="protein sequence ID" value="QDR80314.1"/>
    <property type="molecule type" value="Genomic_DNA"/>
</dbReference>
<dbReference type="AlphaFoldDB" id="A0A517DSH4"/>
<proteinExistence type="predicted"/>
<evidence type="ECO:0000313" key="2">
    <source>
        <dbReference type="EMBL" id="QDR80314.1"/>
    </source>
</evidence>
<accession>A0A517DSH4</accession>
<dbReference type="OrthoDB" id="1683771at2"/>
<dbReference type="KEGG" id="sted:SPTER_16370"/>
<feature type="transmembrane region" description="Helical" evidence="1">
    <location>
        <begin position="88"/>
        <end position="106"/>
    </location>
</feature>
<feature type="transmembrane region" description="Helical" evidence="1">
    <location>
        <begin position="6"/>
        <end position="21"/>
    </location>
</feature>
<name>A0A517DSH4_9FIRM</name>
<keyword evidence="1" id="KW-0472">Membrane</keyword>
<dbReference type="Proteomes" id="UP000320776">
    <property type="component" value="Chromosome"/>
</dbReference>
<keyword evidence="1" id="KW-0812">Transmembrane</keyword>
<gene>
    <name evidence="2" type="ORF">SPTER_16370</name>
</gene>
<keyword evidence="3" id="KW-1185">Reference proteome</keyword>
<evidence type="ECO:0000313" key="3">
    <source>
        <dbReference type="Proteomes" id="UP000320776"/>
    </source>
</evidence>
<evidence type="ECO:0000256" key="1">
    <source>
        <dbReference type="SAM" id="Phobius"/>
    </source>
</evidence>
<feature type="transmembrane region" description="Helical" evidence="1">
    <location>
        <begin position="65"/>
        <end position="81"/>
    </location>
</feature>
<feature type="transmembrane region" description="Helical" evidence="1">
    <location>
        <begin position="33"/>
        <end position="53"/>
    </location>
</feature>
<organism evidence="2 3">
    <name type="scientific">Sporomusa termitida</name>
    <dbReference type="NCBI Taxonomy" id="2377"/>
    <lineage>
        <taxon>Bacteria</taxon>
        <taxon>Bacillati</taxon>
        <taxon>Bacillota</taxon>
        <taxon>Negativicutes</taxon>
        <taxon>Selenomonadales</taxon>
        <taxon>Sporomusaceae</taxon>
        <taxon>Sporomusa</taxon>
    </lineage>
</organism>
<sequence length="155" mass="18105">MSNQTILWGMLLLPWLTLFLMPKEDIKRWMPAALFVIATNTIIIDAGVTLKLWEIRENIYPFSEMISYVYGALPVGAMWILKYTYGRFLLYAAAQIMGSLVLIFLVQPVLHRREIFVWLNQDMFSGMGAFIITAIHLIIVYSYQMWQEDVFVRSK</sequence>
<feature type="transmembrane region" description="Helical" evidence="1">
    <location>
        <begin position="126"/>
        <end position="146"/>
    </location>
</feature>
<reference evidence="2 3" key="1">
    <citation type="submission" date="2019-02" db="EMBL/GenBank/DDBJ databases">
        <title>Closed genome of Sporomusa termitida DSM 4440.</title>
        <authorList>
            <person name="Poehlein A."/>
            <person name="Daniel R."/>
        </authorList>
    </citation>
    <scope>NUCLEOTIDE SEQUENCE [LARGE SCALE GENOMIC DNA]</scope>
    <source>
        <strain evidence="2 3">DSM 4440</strain>
    </source>
</reference>
<protein>
    <submittedName>
        <fullName evidence="2">Uncharacterized protein</fullName>
    </submittedName>
</protein>
<dbReference type="RefSeq" id="WP_144349939.1">
    <property type="nucleotide sequence ID" value="NZ_CP036259.1"/>
</dbReference>